<feature type="compositionally biased region" description="Basic residues" evidence="1">
    <location>
        <begin position="36"/>
        <end position="48"/>
    </location>
</feature>
<keyword evidence="2" id="KW-1133">Transmembrane helix</keyword>
<name>A0A2A9EME2_9MICO</name>
<gene>
    <name evidence="3" type="ORF">ATJ97_2493</name>
</gene>
<feature type="compositionally biased region" description="Polar residues" evidence="1">
    <location>
        <begin position="1"/>
        <end position="19"/>
    </location>
</feature>
<feature type="transmembrane region" description="Helical" evidence="2">
    <location>
        <begin position="90"/>
        <end position="114"/>
    </location>
</feature>
<keyword evidence="2" id="KW-0472">Membrane</keyword>
<dbReference type="EMBL" id="PDJI01000004">
    <property type="protein sequence ID" value="PFG39973.1"/>
    <property type="molecule type" value="Genomic_DNA"/>
</dbReference>
<reference evidence="3 4" key="1">
    <citation type="submission" date="2017-10" db="EMBL/GenBank/DDBJ databases">
        <title>Sequencing the genomes of 1000 actinobacteria strains.</title>
        <authorList>
            <person name="Klenk H.-P."/>
        </authorList>
    </citation>
    <scope>NUCLEOTIDE SEQUENCE [LARGE SCALE GENOMIC DNA]</scope>
    <source>
        <strain evidence="3 4">DSM 21838</strain>
    </source>
</reference>
<dbReference type="OrthoDB" id="8456973at2"/>
<evidence type="ECO:0000256" key="1">
    <source>
        <dbReference type="SAM" id="MobiDB-lite"/>
    </source>
</evidence>
<sequence length="153" mass="16041">MGHGTKQASMRQMLQSSPMTRMPGSHGSGAHLAKSSGRKAKMAKKMVKSHGPTAQAASSHGHGQMRPTVSGPHAMPALAIGGFATGARSIAVANMLAIAVGASALAFVAVWRLTVGKAEFRQLRIHELEVDDLTVRRLNVVERTSPATEQPGI</sequence>
<keyword evidence="4" id="KW-1185">Reference proteome</keyword>
<organism evidence="3 4">
    <name type="scientific">Georgenia soli</name>
    <dbReference type="NCBI Taxonomy" id="638953"/>
    <lineage>
        <taxon>Bacteria</taxon>
        <taxon>Bacillati</taxon>
        <taxon>Actinomycetota</taxon>
        <taxon>Actinomycetes</taxon>
        <taxon>Micrococcales</taxon>
        <taxon>Bogoriellaceae</taxon>
        <taxon>Georgenia</taxon>
    </lineage>
</organism>
<feature type="region of interest" description="Disordered" evidence="1">
    <location>
        <begin position="1"/>
        <end position="70"/>
    </location>
</feature>
<evidence type="ECO:0000313" key="3">
    <source>
        <dbReference type="EMBL" id="PFG39973.1"/>
    </source>
</evidence>
<evidence type="ECO:0000256" key="2">
    <source>
        <dbReference type="SAM" id="Phobius"/>
    </source>
</evidence>
<dbReference type="RefSeq" id="WP_098483977.1">
    <property type="nucleotide sequence ID" value="NZ_PDJI01000004.1"/>
</dbReference>
<comment type="caution">
    <text evidence="3">The sequence shown here is derived from an EMBL/GenBank/DDBJ whole genome shotgun (WGS) entry which is preliminary data.</text>
</comment>
<dbReference type="AlphaFoldDB" id="A0A2A9EME2"/>
<protein>
    <submittedName>
        <fullName evidence="3">Uncharacterized protein</fullName>
    </submittedName>
</protein>
<evidence type="ECO:0000313" key="4">
    <source>
        <dbReference type="Proteomes" id="UP000222106"/>
    </source>
</evidence>
<keyword evidence="2" id="KW-0812">Transmembrane</keyword>
<dbReference type="Proteomes" id="UP000222106">
    <property type="component" value="Unassembled WGS sequence"/>
</dbReference>
<proteinExistence type="predicted"/>
<accession>A0A2A9EME2</accession>